<evidence type="ECO:0000256" key="3">
    <source>
        <dbReference type="RuleBase" id="RU003345"/>
    </source>
</evidence>
<evidence type="ECO:0000259" key="4">
    <source>
        <dbReference type="Pfam" id="PF00171"/>
    </source>
</evidence>
<gene>
    <name evidence="5" type="ORF">QGN29_03800</name>
</gene>
<dbReference type="InterPro" id="IPR015590">
    <property type="entry name" value="Aldehyde_DH_dom"/>
</dbReference>
<evidence type="ECO:0000256" key="2">
    <source>
        <dbReference type="PROSITE-ProRule" id="PRU10007"/>
    </source>
</evidence>
<dbReference type="EMBL" id="CP123872">
    <property type="protein sequence ID" value="WND03495.1"/>
    <property type="molecule type" value="Genomic_DNA"/>
</dbReference>
<dbReference type="SUPFAM" id="SSF53720">
    <property type="entry name" value="ALDH-like"/>
    <property type="match status" value="1"/>
</dbReference>
<dbReference type="Proteomes" id="UP001268683">
    <property type="component" value="Chromosome"/>
</dbReference>
<dbReference type="InterPro" id="IPR016161">
    <property type="entry name" value="Ald_DH/histidinol_DH"/>
</dbReference>
<feature type="active site" evidence="2">
    <location>
        <position position="229"/>
    </location>
</feature>
<evidence type="ECO:0000313" key="5">
    <source>
        <dbReference type="EMBL" id="WND03495.1"/>
    </source>
</evidence>
<dbReference type="Gene3D" id="3.40.309.10">
    <property type="entry name" value="Aldehyde Dehydrogenase, Chain A, domain 2"/>
    <property type="match status" value="1"/>
</dbReference>
<dbReference type="KEGG" id="tmk:QGN29_03800"/>
<dbReference type="InterPro" id="IPR029510">
    <property type="entry name" value="Ald_DH_CS_GLU"/>
</dbReference>
<evidence type="ECO:0000256" key="1">
    <source>
        <dbReference type="ARBA" id="ARBA00023002"/>
    </source>
</evidence>
<keyword evidence="1 3" id="KW-0560">Oxidoreductase</keyword>
<proteinExistence type="inferred from homology"/>
<evidence type="ECO:0000313" key="6">
    <source>
        <dbReference type="Proteomes" id="UP001268683"/>
    </source>
</evidence>
<sequence length="475" mass="51616">MSSPFPVRNPRTGVYDYRITPTPASEISLISSTMRVHQETWLQIGLGKRIAILQQFAESLIDHKETVLKALEQDTGRSLISSVEIDGIKGAVDRWAAIACAHKNEIGVSSSMPHISYEVTYNPYPLVGVISPWNFPLTLSFIDALPALIAGCAVLIKPSEITPRFAEPLRKILTTIPHLKDVLVLVDGDGETGAAVVDQVDTICFTGSVKTGRIVGEQAARNFIPSFLELGGKDPAIVLKSADIDHASTALLRASILNNGQACQSIERIYVDEAIYADFMEALIHKAQQVTLNSDDIHKGILGPIIFEKQAQILQDQIDDAREKGAVIHTGGHVENHGGSWLKPTVITDLTPDMLVLTEETFGPLLPVIPFNTVDEAISRANDSDYGLSACVFAATAEEAIEVGRHLEAGGISINEASLTALMHEAEKNSFKLSGMGASRMGHSGYLRFFRRQSLMINNGKALPIHAFDENYISN</sequence>
<dbReference type="InterPro" id="IPR016163">
    <property type="entry name" value="Ald_DH_C"/>
</dbReference>
<protein>
    <submittedName>
        <fullName evidence="5">Aldehyde dehydrogenase family protein</fullName>
    </submittedName>
</protein>
<dbReference type="InterPro" id="IPR016162">
    <property type="entry name" value="Ald_DH_N"/>
</dbReference>
<dbReference type="Pfam" id="PF00171">
    <property type="entry name" value="Aldedh"/>
    <property type="match status" value="1"/>
</dbReference>
<organism evidence="5 6">
    <name type="scientific">Temperatibacter marinus</name>
    <dbReference type="NCBI Taxonomy" id="1456591"/>
    <lineage>
        <taxon>Bacteria</taxon>
        <taxon>Pseudomonadati</taxon>
        <taxon>Pseudomonadota</taxon>
        <taxon>Alphaproteobacteria</taxon>
        <taxon>Kordiimonadales</taxon>
        <taxon>Temperatibacteraceae</taxon>
        <taxon>Temperatibacter</taxon>
    </lineage>
</organism>
<dbReference type="CDD" id="cd07099">
    <property type="entry name" value="ALDH_DDALDH"/>
    <property type="match status" value="1"/>
</dbReference>
<dbReference type="Gene3D" id="3.40.605.10">
    <property type="entry name" value="Aldehyde Dehydrogenase, Chain A, domain 1"/>
    <property type="match status" value="1"/>
</dbReference>
<dbReference type="PANTHER" id="PTHR11699">
    <property type="entry name" value="ALDEHYDE DEHYDROGENASE-RELATED"/>
    <property type="match status" value="1"/>
</dbReference>
<dbReference type="GO" id="GO:0016620">
    <property type="term" value="F:oxidoreductase activity, acting on the aldehyde or oxo group of donors, NAD or NADP as acceptor"/>
    <property type="evidence" value="ECO:0007669"/>
    <property type="project" value="InterPro"/>
</dbReference>
<dbReference type="RefSeq" id="WP_310799348.1">
    <property type="nucleotide sequence ID" value="NZ_CP123872.1"/>
</dbReference>
<comment type="similarity">
    <text evidence="3">Belongs to the aldehyde dehydrogenase family.</text>
</comment>
<accession>A0AA52EEZ1</accession>
<dbReference type="AlphaFoldDB" id="A0AA52EEZ1"/>
<reference evidence="5" key="1">
    <citation type="submission" date="2023-04" db="EMBL/GenBank/DDBJ databases">
        <title>Complete genome sequence of Temperatibacter marinus.</title>
        <authorList>
            <person name="Rong J.-C."/>
            <person name="Yi M.-L."/>
            <person name="Zhao Q."/>
        </authorList>
    </citation>
    <scope>NUCLEOTIDE SEQUENCE</scope>
    <source>
        <strain evidence="5">NBRC 110045</strain>
    </source>
</reference>
<dbReference type="PROSITE" id="PS00687">
    <property type="entry name" value="ALDEHYDE_DEHYDR_GLU"/>
    <property type="match status" value="1"/>
</dbReference>
<name>A0AA52EEZ1_9PROT</name>
<feature type="domain" description="Aldehyde dehydrogenase" evidence="4">
    <location>
        <begin position="4"/>
        <end position="450"/>
    </location>
</feature>
<keyword evidence="6" id="KW-1185">Reference proteome</keyword>